<sequence>MAIDLDQLRTFVAVAEAESLTRATETLHLSLPAVSRRLSALEEELGVALLARSTRRVALTPTGREFLPRARRLLDELEESLLGIRETAARRRGLVTIACIPTAAYYFLPATLADFARRFPAVRVRVMDLSADGVVDAVASGGVEFGIGMEGAGQPEVEFRPLRRDPFVLACRRDHPLARRRSLQWADLAGEKLVGVSRRSGNRLILDRALLPQGIQPNWHYEAEHLSTSLGLAEAGLGPAVVPRLALPRAPHPVLVARPIGGPRVERATGVVLRRGAAPGPAARALLDLLERRMAAG</sequence>
<organism evidence="6 7">
    <name type="scientific">Teichococcus coralli</name>
    <dbReference type="NCBI Taxonomy" id="2545983"/>
    <lineage>
        <taxon>Bacteria</taxon>
        <taxon>Pseudomonadati</taxon>
        <taxon>Pseudomonadota</taxon>
        <taxon>Alphaproteobacteria</taxon>
        <taxon>Acetobacterales</taxon>
        <taxon>Roseomonadaceae</taxon>
        <taxon>Roseomonas</taxon>
    </lineage>
</organism>
<protein>
    <submittedName>
        <fullName evidence="6">LysR family transcriptional regulator</fullName>
    </submittedName>
</protein>
<dbReference type="AlphaFoldDB" id="A0A845BF61"/>
<dbReference type="EMBL" id="SNVJ01000013">
    <property type="protein sequence ID" value="MXP64694.1"/>
    <property type="molecule type" value="Genomic_DNA"/>
</dbReference>
<evidence type="ECO:0000256" key="1">
    <source>
        <dbReference type="ARBA" id="ARBA00009437"/>
    </source>
</evidence>
<keyword evidence="2" id="KW-0805">Transcription regulation</keyword>
<evidence type="ECO:0000313" key="6">
    <source>
        <dbReference type="EMBL" id="MXP64694.1"/>
    </source>
</evidence>
<evidence type="ECO:0000313" key="7">
    <source>
        <dbReference type="Proteomes" id="UP000460715"/>
    </source>
</evidence>
<dbReference type="InterPro" id="IPR036390">
    <property type="entry name" value="WH_DNA-bd_sf"/>
</dbReference>
<evidence type="ECO:0000256" key="2">
    <source>
        <dbReference type="ARBA" id="ARBA00023015"/>
    </source>
</evidence>
<evidence type="ECO:0000256" key="4">
    <source>
        <dbReference type="ARBA" id="ARBA00023163"/>
    </source>
</evidence>
<comment type="caution">
    <text evidence="6">The sequence shown here is derived from an EMBL/GenBank/DDBJ whole genome shotgun (WGS) entry which is preliminary data.</text>
</comment>
<keyword evidence="7" id="KW-1185">Reference proteome</keyword>
<dbReference type="InterPro" id="IPR050950">
    <property type="entry name" value="HTH-type_LysR_regulators"/>
</dbReference>
<proteinExistence type="inferred from homology"/>
<dbReference type="Gene3D" id="1.10.10.10">
    <property type="entry name" value="Winged helix-like DNA-binding domain superfamily/Winged helix DNA-binding domain"/>
    <property type="match status" value="1"/>
</dbReference>
<comment type="similarity">
    <text evidence="1">Belongs to the LysR transcriptional regulatory family.</text>
</comment>
<dbReference type="Gene3D" id="3.40.190.290">
    <property type="match status" value="1"/>
</dbReference>
<dbReference type="PRINTS" id="PR00039">
    <property type="entry name" value="HTHLYSR"/>
</dbReference>
<feature type="domain" description="HTH lysR-type" evidence="5">
    <location>
        <begin position="3"/>
        <end position="60"/>
    </location>
</feature>
<evidence type="ECO:0000256" key="3">
    <source>
        <dbReference type="ARBA" id="ARBA00023125"/>
    </source>
</evidence>
<dbReference type="FunFam" id="1.10.10.10:FF:000001">
    <property type="entry name" value="LysR family transcriptional regulator"/>
    <property type="match status" value="1"/>
</dbReference>
<dbReference type="PROSITE" id="PS50931">
    <property type="entry name" value="HTH_LYSR"/>
    <property type="match status" value="1"/>
</dbReference>
<gene>
    <name evidence="6" type="ORF">E0493_15180</name>
</gene>
<dbReference type="PANTHER" id="PTHR30419">
    <property type="entry name" value="HTH-TYPE TRANSCRIPTIONAL REGULATOR YBHD"/>
    <property type="match status" value="1"/>
</dbReference>
<keyword evidence="4" id="KW-0804">Transcription</keyword>
<dbReference type="InterPro" id="IPR036388">
    <property type="entry name" value="WH-like_DNA-bd_sf"/>
</dbReference>
<dbReference type="Proteomes" id="UP000460715">
    <property type="component" value="Unassembled WGS sequence"/>
</dbReference>
<dbReference type="SUPFAM" id="SSF53850">
    <property type="entry name" value="Periplasmic binding protein-like II"/>
    <property type="match status" value="1"/>
</dbReference>
<dbReference type="GO" id="GO:0003700">
    <property type="term" value="F:DNA-binding transcription factor activity"/>
    <property type="evidence" value="ECO:0007669"/>
    <property type="project" value="InterPro"/>
</dbReference>
<evidence type="ECO:0000259" key="5">
    <source>
        <dbReference type="PROSITE" id="PS50931"/>
    </source>
</evidence>
<dbReference type="CDD" id="cd08440">
    <property type="entry name" value="PBP2_LTTR_like_4"/>
    <property type="match status" value="1"/>
</dbReference>
<dbReference type="Pfam" id="PF00126">
    <property type="entry name" value="HTH_1"/>
    <property type="match status" value="1"/>
</dbReference>
<accession>A0A845BF61</accession>
<dbReference type="GO" id="GO:0003677">
    <property type="term" value="F:DNA binding"/>
    <property type="evidence" value="ECO:0007669"/>
    <property type="project" value="UniProtKB-KW"/>
</dbReference>
<dbReference type="InterPro" id="IPR000847">
    <property type="entry name" value="LysR_HTH_N"/>
</dbReference>
<reference evidence="6 7" key="1">
    <citation type="submission" date="2019-03" db="EMBL/GenBank/DDBJ databases">
        <title>Roseomonas sp. a novel Roseomonas species isolated from Sea whip Gorgonian.</title>
        <authorList>
            <person name="Li F."/>
            <person name="Pan X."/>
            <person name="Huang S."/>
            <person name="Li Z."/>
            <person name="Meng B."/>
        </authorList>
    </citation>
    <scope>NUCLEOTIDE SEQUENCE [LARGE SCALE GENOMIC DNA]</scope>
    <source>
        <strain evidence="6 7">M0104</strain>
    </source>
</reference>
<dbReference type="Pfam" id="PF03466">
    <property type="entry name" value="LysR_substrate"/>
    <property type="match status" value="1"/>
</dbReference>
<keyword evidence="3" id="KW-0238">DNA-binding</keyword>
<dbReference type="SUPFAM" id="SSF46785">
    <property type="entry name" value="Winged helix' DNA-binding domain"/>
    <property type="match status" value="1"/>
</dbReference>
<dbReference type="PANTHER" id="PTHR30419:SF8">
    <property type="entry name" value="NITROGEN ASSIMILATION TRANSCRIPTIONAL ACTIVATOR-RELATED"/>
    <property type="match status" value="1"/>
</dbReference>
<name>A0A845BF61_9PROT</name>
<dbReference type="InterPro" id="IPR005119">
    <property type="entry name" value="LysR_subst-bd"/>
</dbReference>
<dbReference type="OrthoDB" id="7282659at2"/>
<dbReference type="GO" id="GO:0005829">
    <property type="term" value="C:cytosol"/>
    <property type="evidence" value="ECO:0007669"/>
    <property type="project" value="TreeGrafter"/>
</dbReference>